<dbReference type="InterPro" id="IPR045584">
    <property type="entry name" value="Pilin-like"/>
</dbReference>
<reference evidence="4 5" key="1">
    <citation type="submission" date="2018-04" db="EMBL/GenBank/DDBJ databases">
        <title>Genomic Encyclopedia of Type Strains, Phase IV (KMG-IV): sequencing the most valuable type-strain genomes for metagenomic binning, comparative biology and taxonomic classification.</title>
        <authorList>
            <person name="Goeker M."/>
        </authorList>
    </citation>
    <scope>NUCLEOTIDE SEQUENCE [LARGE SCALE GENOMIC DNA]</scope>
    <source>
        <strain evidence="4 5">DSM 14823</strain>
    </source>
</reference>
<dbReference type="Gene3D" id="3.30.700.10">
    <property type="entry name" value="Glycoprotein, Type 4 Pilin"/>
    <property type="match status" value="1"/>
</dbReference>
<keyword evidence="2" id="KW-0812">Transmembrane</keyword>
<dbReference type="RefSeq" id="WP_165832740.1">
    <property type="nucleotide sequence ID" value="NZ_CABMMC010000017.1"/>
</dbReference>
<organism evidence="4 5">
    <name type="scientific">Victivallis vadensis</name>
    <dbReference type="NCBI Taxonomy" id="172901"/>
    <lineage>
        <taxon>Bacteria</taxon>
        <taxon>Pseudomonadati</taxon>
        <taxon>Lentisphaerota</taxon>
        <taxon>Lentisphaeria</taxon>
        <taxon>Victivallales</taxon>
        <taxon>Victivallaceae</taxon>
        <taxon>Victivallis</taxon>
    </lineage>
</organism>
<keyword evidence="2" id="KW-1133">Transmembrane helix</keyword>
<evidence type="ECO:0000313" key="5">
    <source>
        <dbReference type="Proteomes" id="UP000245959"/>
    </source>
</evidence>
<name>A0A2U1BBC8_9BACT</name>
<accession>A0A2U1BBC8</accession>
<feature type="domain" description="DUF1559" evidence="3">
    <location>
        <begin position="55"/>
        <end position="165"/>
    </location>
</feature>
<dbReference type="SUPFAM" id="SSF54523">
    <property type="entry name" value="Pili subunits"/>
    <property type="match status" value="1"/>
</dbReference>
<comment type="caution">
    <text evidence="4">The sequence shown here is derived from an EMBL/GenBank/DDBJ whole genome shotgun (WGS) entry which is preliminary data.</text>
</comment>
<dbReference type="EMBL" id="QEKH01000001">
    <property type="protein sequence ID" value="PVY45958.1"/>
    <property type="molecule type" value="Genomic_DNA"/>
</dbReference>
<keyword evidence="5" id="KW-1185">Reference proteome</keyword>
<keyword evidence="2" id="KW-0472">Membrane</keyword>
<dbReference type="InterPro" id="IPR011453">
    <property type="entry name" value="DUF1559"/>
</dbReference>
<dbReference type="PANTHER" id="PTHR30093">
    <property type="entry name" value="GENERAL SECRETION PATHWAY PROTEIN G"/>
    <property type="match status" value="1"/>
</dbReference>
<protein>
    <submittedName>
        <fullName evidence="4">Prepilin-type N-terminal cleavage/methylation domain-containing protein/prepilin-type processing-associated H-X9-DG protein</fullName>
    </submittedName>
</protein>
<keyword evidence="1" id="KW-0488">Methylation</keyword>
<sequence length="243" mass="26621">MKKPVVSNELSNKYGLPEAWLPAGLSPSKFTLIELLVVIVIIAILAAMLLPALNSARERGRMISCNGNLKQLGLALTFYEGENKNMPPVMYKPVSTSYRYTRLLMPYIGKSGWGAESALDEVKLVKTFRCPSDSLPRSNGADVSGPNSYGLNFEVQEGDTAGTAGTVAFSRVQEPTATIIMGDRWLVNNTVSNALGTDATRSGNFHAADTRNNFLFGDGHTASHALKETRQDDDRMWKFDKKK</sequence>
<evidence type="ECO:0000313" key="4">
    <source>
        <dbReference type="EMBL" id="PVY45958.1"/>
    </source>
</evidence>
<dbReference type="GO" id="GO:0015627">
    <property type="term" value="C:type II protein secretion system complex"/>
    <property type="evidence" value="ECO:0007669"/>
    <property type="project" value="InterPro"/>
</dbReference>
<dbReference type="InterPro" id="IPR012902">
    <property type="entry name" value="N_methyl_site"/>
</dbReference>
<dbReference type="Proteomes" id="UP000245959">
    <property type="component" value="Unassembled WGS sequence"/>
</dbReference>
<dbReference type="PRINTS" id="PR00813">
    <property type="entry name" value="BCTERIALGSPG"/>
</dbReference>
<dbReference type="InterPro" id="IPR000983">
    <property type="entry name" value="Bac_GSPG_pilin"/>
</dbReference>
<dbReference type="AlphaFoldDB" id="A0A2U1BBC8"/>
<evidence type="ECO:0000256" key="2">
    <source>
        <dbReference type="SAM" id="Phobius"/>
    </source>
</evidence>
<evidence type="ECO:0000256" key="1">
    <source>
        <dbReference type="ARBA" id="ARBA00022481"/>
    </source>
</evidence>
<dbReference type="Pfam" id="PF07596">
    <property type="entry name" value="SBP_bac_10"/>
    <property type="match status" value="1"/>
</dbReference>
<feature type="transmembrane region" description="Helical" evidence="2">
    <location>
        <begin position="30"/>
        <end position="53"/>
    </location>
</feature>
<dbReference type="PANTHER" id="PTHR30093:SF2">
    <property type="entry name" value="TYPE II SECRETION SYSTEM PROTEIN H"/>
    <property type="match status" value="1"/>
</dbReference>
<dbReference type="GeneID" id="78293689"/>
<gene>
    <name evidence="4" type="ORF">C8D82_101155</name>
</gene>
<evidence type="ECO:0000259" key="3">
    <source>
        <dbReference type="Pfam" id="PF07596"/>
    </source>
</evidence>
<dbReference type="NCBIfam" id="TIGR02532">
    <property type="entry name" value="IV_pilin_GFxxxE"/>
    <property type="match status" value="1"/>
</dbReference>
<proteinExistence type="predicted"/>
<dbReference type="GO" id="GO:0015628">
    <property type="term" value="P:protein secretion by the type II secretion system"/>
    <property type="evidence" value="ECO:0007669"/>
    <property type="project" value="InterPro"/>
</dbReference>